<accession>A0AA37VVK3</accession>
<name>A0AA37VVK3_PSEPU</name>
<gene>
    <name evidence="2" type="ORF">PPUN14671_21630</name>
</gene>
<evidence type="ECO:0000313" key="3">
    <source>
        <dbReference type="Proteomes" id="UP001161257"/>
    </source>
</evidence>
<dbReference type="GO" id="GO:0003677">
    <property type="term" value="F:DNA binding"/>
    <property type="evidence" value="ECO:0007669"/>
    <property type="project" value="InterPro"/>
</dbReference>
<feature type="region of interest" description="Disordered" evidence="1">
    <location>
        <begin position="67"/>
        <end position="107"/>
    </location>
</feature>
<dbReference type="Proteomes" id="UP001161257">
    <property type="component" value="Unassembled WGS sequence"/>
</dbReference>
<feature type="compositionally biased region" description="Basic and acidic residues" evidence="1">
    <location>
        <begin position="86"/>
        <end position="96"/>
    </location>
</feature>
<reference evidence="2" key="1">
    <citation type="submission" date="2023-01" db="EMBL/GenBank/DDBJ databases">
        <title>Whole-genome sequence of Pseudomonas putida NBRC 14671.</title>
        <authorList>
            <person name="Morohoshi T."/>
            <person name="Someya N."/>
        </authorList>
    </citation>
    <scope>NUCLEOTIDE SEQUENCE</scope>
    <source>
        <strain evidence="2">NBRC 14671</strain>
    </source>
</reference>
<comment type="caution">
    <text evidence="2">The sequence shown here is derived from an EMBL/GenBank/DDBJ whole genome shotgun (WGS) entry which is preliminary data.</text>
</comment>
<protein>
    <submittedName>
        <fullName evidence="2">Uncharacterized protein</fullName>
    </submittedName>
</protein>
<evidence type="ECO:0000313" key="2">
    <source>
        <dbReference type="EMBL" id="GLO35330.1"/>
    </source>
</evidence>
<proteinExistence type="predicted"/>
<dbReference type="EMBL" id="BSKJ01000004">
    <property type="protein sequence ID" value="GLO35330.1"/>
    <property type="molecule type" value="Genomic_DNA"/>
</dbReference>
<organism evidence="2 3">
    <name type="scientific">Pseudomonas putida</name>
    <name type="common">Arthrobacter siderocapsulatus</name>
    <dbReference type="NCBI Taxonomy" id="303"/>
    <lineage>
        <taxon>Bacteria</taxon>
        <taxon>Pseudomonadati</taxon>
        <taxon>Pseudomonadota</taxon>
        <taxon>Gammaproteobacteria</taxon>
        <taxon>Pseudomonadales</taxon>
        <taxon>Pseudomonadaceae</taxon>
        <taxon>Pseudomonas</taxon>
    </lineage>
</organism>
<evidence type="ECO:0000256" key="1">
    <source>
        <dbReference type="SAM" id="MobiDB-lite"/>
    </source>
</evidence>
<dbReference type="AlphaFoldDB" id="A0AA37VVK3"/>
<sequence>MSKNPAELVELPGRPKKEIDPFTQAQANTIINTLYQHKHWPSLIYAALYEFMFFTGLRLPEALAVRGSPQRWQRSGDRSPVPIPAVEERRVRKTDLRPTQTVDAGAE</sequence>
<feature type="compositionally biased region" description="Polar residues" evidence="1">
    <location>
        <begin position="97"/>
        <end position="107"/>
    </location>
</feature>
<dbReference type="InterPro" id="IPR011010">
    <property type="entry name" value="DNA_brk_join_enz"/>
</dbReference>
<dbReference type="SUPFAM" id="SSF56349">
    <property type="entry name" value="DNA breaking-rejoining enzymes"/>
    <property type="match status" value="1"/>
</dbReference>